<comment type="caution">
    <text evidence="4">The sequence shown here is derived from an EMBL/GenBank/DDBJ whole genome shotgun (WGS) entry which is preliminary data.</text>
</comment>
<proteinExistence type="inferred from homology"/>
<dbReference type="EMBL" id="BONY01000002">
    <property type="protein sequence ID" value="GIH02339.1"/>
    <property type="molecule type" value="Genomic_DNA"/>
</dbReference>
<name>A0A8J3Q2A9_9ACTN</name>
<comment type="similarity">
    <text evidence="1 2">Belongs to the anti-sigma-factor antagonist family.</text>
</comment>
<dbReference type="InterPro" id="IPR002645">
    <property type="entry name" value="STAS_dom"/>
</dbReference>
<dbReference type="PANTHER" id="PTHR33495:SF2">
    <property type="entry name" value="ANTI-SIGMA FACTOR ANTAGONIST TM_1081-RELATED"/>
    <property type="match status" value="1"/>
</dbReference>
<dbReference type="SUPFAM" id="SSF52091">
    <property type="entry name" value="SpoIIaa-like"/>
    <property type="match status" value="1"/>
</dbReference>
<dbReference type="NCBIfam" id="TIGR00377">
    <property type="entry name" value="ant_ant_sig"/>
    <property type="match status" value="1"/>
</dbReference>
<dbReference type="InterPro" id="IPR003658">
    <property type="entry name" value="Anti-sigma_ant"/>
</dbReference>
<dbReference type="PROSITE" id="PS50801">
    <property type="entry name" value="STAS"/>
    <property type="match status" value="1"/>
</dbReference>
<evidence type="ECO:0000313" key="4">
    <source>
        <dbReference type="EMBL" id="GIH02339.1"/>
    </source>
</evidence>
<dbReference type="Proteomes" id="UP000612899">
    <property type="component" value="Unassembled WGS sequence"/>
</dbReference>
<evidence type="ECO:0000259" key="3">
    <source>
        <dbReference type="PROSITE" id="PS50801"/>
    </source>
</evidence>
<evidence type="ECO:0000256" key="1">
    <source>
        <dbReference type="ARBA" id="ARBA00009013"/>
    </source>
</evidence>
<evidence type="ECO:0000256" key="2">
    <source>
        <dbReference type="RuleBase" id="RU003749"/>
    </source>
</evidence>
<dbReference type="PANTHER" id="PTHR33495">
    <property type="entry name" value="ANTI-SIGMA FACTOR ANTAGONIST TM_1081-RELATED-RELATED"/>
    <property type="match status" value="1"/>
</dbReference>
<protein>
    <recommendedName>
        <fullName evidence="2">Anti-sigma factor antagonist</fullName>
    </recommendedName>
</protein>
<dbReference type="InterPro" id="IPR036513">
    <property type="entry name" value="STAS_dom_sf"/>
</dbReference>
<dbReference type="AlphaFoldDB" id="A0A8J3Q2A9"/>
<dbReference type="RefSeq" id="WP_203906290.1">
    <property type="nucleotide sequence ID" value="NZ_BONY01000002.1"/>
</dbReference>
<sequence>MTDSSPSPFTCNTQTRAGVTLLRLAGELDLAAESTMNNAVAAVVAARPTAIIVDLTELGFLDSTGVRCLIVAKRDAEKAGIGLTVRGAKGIVEQVLTITGILPAFGEAGPASPQGQPTLNAASGGFLARLGRRAGWPRRNPSP</sequence>
<dbReference type="Gene3D" id="3.30.750.24">
    <property type="entry name" value="STAS domain"/>
    <property type="match status" value="1"/>
</dbReference>
<accession>A0A8J3Q2A9</accession>
<gene>
    <name evidence="4" type="ORF">Rhe02_04060</name>
</gene>
<organism evidence="4 5">
    <name type="scientific">Rhizocola hellebori</name>
    <dbReference type="NCBI Taxonomy" id="1392758"/>
    <lineage>
        <taxon>Bacteria</taxon>
        <taxon>Bacillati</taxon>
        <taxon>Actinomycetota</taxon>
        <taxon>Actinomycetes</taxon>
        <taxon>Micromonosporales</taxon>
        <taxon>Micromonosporaceae</taxon>
        <taxon>Rhizocola</taxon>
    </lineage>
</organism>
<dbReference type="GO" id="GO:0043856">
    <property type="term" value="F:anti-sigma factor antagonist activity"/>
    <property type="evidence" value="ECO:0007669"/>
    <property type="project" value="InterPro"/>
</dbReference>
<reference evidence="4" key="1">
    <citation type="submission" date="2021-01" db="EMBL/GenBank/DDBJ databases">
        <title>Whole genome shotgun sequence of Rhizocola hellebori NBRC 109834.</title>
        <authorList>
            <person name="Komaki H."/>
            <person name="Tamura T."/>
        </authorList>
    </citation>
    <scope>NUCLEOTIDE SEQUENCE</scope>
    <source>
        <strain evidence="4">NBRC 109834</strain>
    </source>
</reference>
<evidence type="ECO:0000313" key="5">
    <source>
        <dbReference type="Proteomes" id="UP000612899"/>
    </source>
</evidence>
<dbReference type="Pfam" id="PF01740">
    <property type="entry name" value="STAS"/>
    <property type="match status" value="1"/>
</dbReference>
<keyword evidence="5" id="KW-1185">Reference proteome</keyword>
<feature type="domain" description="STAS" evidence="3">
    <location>
        <begin position="9"/>
        <end position="101"/>
    </location>
</feature>
<dbReference type="CDD" id="cd07043">
    <property type="entry name" value="STAS_anti-anti-sigma_factors"/>
    <property type="match status" value="1"/>
</dbReference>